<keyword evidence="4" id="KW-1185">Reference proteome</keyword>
<dbReference type="AlphaFoldDB" id="A0A1D3UAH5"/>
<feature type="region of interest" description="Disordered" evidence="1">
    <location>
        <begin position="512"/>
        <end position="531"/>
    </location>
</feature>
<dbReference type="VEuPathDB" id="PlasmoDB:POWCR01_140048700"/>
<proteinExistence type="predicted"/>
<keyword evidence="2" id="KW-0732">Signal</keyword>
<accession>A0A1D3UAH5</accession>
<dbReference type="VEuPathDB" id="PlasmoDB:PocGH01_14054400"/>
<dbReference type="Proteomes" id="UP000242942">
    <property type="component" value="Chromosome 14"/>
</dbReference>
<feature type="chain" id="PRO_5008922222" evidence="2">
    <location>
        <begin position="23"/>
        <end position="1036"/>
    </location>
</feature>
<dbReference type="OrthoDB" id="332676at2759"/>
<dbReference type="EMBL" id="LT594595">
    <property type="protein sequence ID" value="SCQ17099.1"/>
    <property type="molecule type" value="Genomic_DNA"/>
</dbReference>
<evidence type="ECO:0000256" key="2">
    <source>
        <dbReference type="SAM" id="SignalP"/>
    </source>
</evidence>
<reference evidence="3 4" key="1">
    <citation type="submission" date="2016-06" db="EMBL/GenBank/DDBJ databases">
        <authorList>
            <consortium name="Pathogen Informatics"/>
        </authorList>
    </citation>
    <scope>NUCLEOTIDE SEQUENCE [LARGE SCALE GENOMIC DNA]</scope>
    <source>
        <strain evidence="3">PocGH01</strain>
    </source>
</reference>
<sequence length="1036" mass="123315">MRKLFIYLLFELFLMKWKMLKSVSIGRKEYRYSSHLKKTDKNTQFYRIKANILLFLGNNHIDNKNFCNEYKNKLRKNGKLKRKMRIYFHHINNMANEQWKKKKKKKKFYIGYNLASTTKKKNYEQARKRRRMRRQLNFDDEVVQEPLDQELHESLGGCIENDIKNNYFDTLLGCSEDDYNYDEDNFEKNDLSEETKRKKYYAYGRQFEDKDFNSEHVSRYYKHLPIYYDTNNEGSGKNFRKMYEANKIENLERNIREEDLYYPSVPIKWKVYVCLFFDKKYNYENDKEKKIYDRFNSNIRHKYVLEFLSWVKLSTRIYQNTSKMLMLFNLKRNSNIYGNVLFFTSLNLHYANMFMKSNPYIKLGLCEELYLYSYESNNDHFLIGNFPNLFLQKNYLLLKFFNTDKLKDINGLYEKHMRFYITSNMVFKLGFLKKVPKDNLKDLFMSTYQYLPMTEDQTRRIMDKFDKEFEVLDRCTSVEVGSDCKIRSVQHGSGCGDHGERGESGNYVDYEEHAGDAEEKEEEEEEEEKGAYEKYNSNCVAELCIVNCKNEEEAQEFLEKDPYTRCCFFDSVFLSEVREVAPHIQYSEGYMPKMKSKLNYKYEIDTNLNPTHNLEDKPDFLENRSLAQKKLENHERVYFDILDMYIKLKYTNRDVLCGEYDSGTQSNVPQIIAAQSGVAKDGAFAQKDQMRIMQHVGGGGGSRYRVKIVDYDNDDIDYICNVERNKILYINKKGREKHAMSETVTEPVAKTGESGFNWARDVYDVLNADRKNPNINKEKDIILIDNTLQFFDHIFFKDYLSEFVYISLPPGEFIEDAYAIKDEKNYDFTIFNTSLATQDDFLRRQNFQPRFLKGIWLPKKHSKILFYDKQNNALLFGTGVDKTFSWDKKVPHRIMKRALINMEIAIEKIRKGSSIIHDDITIRQETERTIKEYAPDQVSLERRFSSPFTQMGTSEGYPDLKPPPGLEYLNPYVWEKTTDEHKELMLDSDRVQQIHSKFLKKLELYKASIDEDPFIQKVPSESDILSHSDKVDVQIL</sequence>
<name>A0A1D3UAH5_PLAOA</name>
<feature type="signal peptide" evidence="2">
    <location>
        <begin position="1"/>
        <end position="22"/>
    </location>
</feature>
<evidence type="ECO:0000256" key="1">
    <source>
        <dbReference type="SAM" id="MobiDB-lite"/>
    </source>
</evidence>
<protein>
    <submittedName>
        <fullName evidence="3">Uncharacterized protein</fullName>
    </submittedName>
</protein>
<evidence type="ECO:0000313" key="3">
    <source>
        <dbReference type="EMBL" id="SCQ17099.1"/>
    </source>
</evidence>
<organism evidence="3 4">
    <name type="scientific">Plasmodium ovale</name>
    <name type="common">malaria parasite P. ovale</name>
    <dbReference type="NCBI Taxonomy" id="36330"/>
    <lineage>
        <taxon>Eukaryota</taxon>
        <taxon>Sar</taxon>
        <taxon>Alveolata</taxon>
        <taxon>Apicomplexa</taxon>
        <taxon>Aconoidasida</taxon>
        <taxon>Haemosporida</taxon>
        <taxon>Plasmodiidae</taxon>
        <taxon>Plasmodium</taxon>
        <taxon>Plasmodium (Plasmodium)</taxon>
    </lineage>
</organism>
<evidence type="ECO:0000313" key="4">
    <source>
        <dbReference type="Proteomes" id="UP000242942"/>
    </source>
</evidence>
<feature type="compositionally biased region" description="Acidic residues" evidence="1">
    <location>
        <begin position="518"/>
        <end position="528"/>
    </location>
</feature>
<gene>
    <name evidence="3" type="primary">PocGH01_14054400</name>
    <name evidence="3" type="ORF">POCGH01_14054400</name>
</gene>